<dbReference type="Pfam" id="PF03652">
    <property type="entry name" value="RuvX"/>
    <property type="match status" value="1"/>
</dbReference>
<evidence type="ECO:0000259" key="6">
    <source>
        <dbReference type="SMART" id="SM00732"/>
    </source>
</evidence>
<dbReference type="HAMAP" id="MF_00651">
    <property type="entry name" value="Nuclease_YqgF"/>
    <property type="match status" value="1"/>
</dbReference>
<dbReference type="GO" id="GO:0004518">
    <property type="term" value="F:nuclease activity"/>
    <property type="evidence" value="ECO:0007669"/>
    <property type="project" value="UniProtKB-KW"/>
</dbReference>
<comment type="caution">
    <text evidence="7">The sequence shown here is derived from an EMBL/GenBank/DDBJ whole genome shotgun (WGS) entry which is preliminary data.</text>
</comment>
<dbReference type="PANTHER" id="PTHR33317">
    <property type="entry name" value="POLYNUCLEOTIDYL TRANSFERASE, RIBONUCLEASE H-LIKE SUPERFAMILY PROTEIN"/>
    <property type="match status" value="1"/>
</dbReference>
<sequence length="181" mass="19351">MSAKCSKGVTITKRKGGIVTVLAIESVEKALEPGQTVAGLDLGTKTIGLAVSDRGLSFSNPRPVIRRVKFTIDAEALLAALKAENAGAVIIGLPVNMDGSEGPRVQSTRAFVRNMERLTELPFVYWDERLSTVAAERALIGMDVSRKKRAERIDSAAAAFILQGALDRLAGLRRQAAYTVG</sequence>
<dbReference type="InterPro" id="IPR037027">
    <property type="entry name" value="YqgF/RNaseH-like_dom_sf"/>
</dbReference>
<organism evidence="7 8">
    <name type="scientific">Brucella endophytica</name>
    <dbReference type="NCBI Taxonomy" id="1963359"/>
    <lineage>
        <taxon>Bacteria</taxon>
        <taxon>Pseudomonadati</taxon>
        <taxon>Pseudomonadota</taxon>
        <taxon>Alphaproteobacteria</taxon>
        <taxon>Hyphomicrobiales</taxon>
        <taxon>Brucellaceae</taxon>
        <taxon>Brucella/Ochrobactrum group</taxon>
        <taxon>Brucella</taxon>
    </lineage>
</organism>
<dbReference type="CDD" id="cd16964">
    <property type="entry name" value="YqgF"/>
    <property type="match status" value="1"/>
</dbReference>
<dbReference type="Gene3D" id="3.30.420.140">
    <property type="entry name" value="YqgF/RNase H-like domain"/>
    <property type="match status" value="1"/>
</dbReference>
<feature type="domain" description="YqgF/RNase H-like" evidence="6">
    <location>
        <begin position="35"/>
        <end position="135"/>
    </location>
</feature>
<keyword evidence="4 5" id="KW-0378">Hydrolase</keyword>
<keyword evidence="3 5" id="KW-0540">Nuclease</keyword>
<dbReference type="SMART" id="SM00732">
    <property type="entry name" value="YqgFc"/>
    <property type="match status" value="1"/>
</dbReference>
<dbReference type="GO" id="GO:0000967">
    <property type="term" value="P:rRNA 5'-end processing"/>
    <property type="evidence" value="ECO:0007669"/>
    <property type="project" value="UniProtKB-UniRule"/>
</dbReference>
<dbReference type="EC" id="3.1.-.-" evidence="5"/>
<comment type="subcellular location">
    <subcellularLocation>
        <location evidence="5">Cytoplasm</location>
    </subcellularLocation>
</comment>
<dbReference type="GO" id="GO:0005829">
    <property type="term" value="C:cytosol"/>
    <property type="evidence" value="ECO:0007669"/>
    <property type="project" value="TreeGrafter"/>
</dbReference>
<comment type="function">
    <text evidence="5">Could be a nuclease involved in processing of the 5'-end of pre-16S rRNA.</text>
</comment>
<protein>
    <recommendedName>
        <fullName evidence="5">Putative pre-16S rRNA nuclease</fullName>
        <ecNumber evidence="5">3.1.-.-</ecNumber>
    </recommendedName>
</protein>
<dbReference type="SUPFAM" id="SSF53098">
    <property type="entry name" value="Ribonuclease H-like"/>
    <property type="match status" value="1"/>
</dbReference>
<proteinExistence type="inferred from homology"/>
<reference evidence="7" key="1">
    <citation type="journal article" date="2014" name="Int. J. Syst. Evol. Microbiol.">
        <title>Complete genome sequence of Corynebacterium casei LMG S-19264T (=DSM 44701T), isolated from a smear-ripened cheese.</title>
        <authorList>
            <consortium name="US DOE Joint Genome Institute (JGI-PGF)"/>
            <person name="Walter F."/>
            <person name="Albersmeier A."/>
            <person name="Kalinowski J."/>
            <person name="Ruckert C."/>
        </authorList>
    </citation>
    <scope>NUCLEOTIDE SEQUENCE</scope>
    <source>
        <strain evidence="7">CGMCC 1.15082</strain>
    </source>
</reference>
<evidence type="ECO:0000256" key="2">
    <source>
        <dbReference type="ARBA" id="ARBA00022517"/>
    </source>
</evidence>
<name>A0A916WBF4_9HYPH</name>
<dbReference type="InterPro" id="IPR012337">
    <property type="entry name" value="RNaseH-like_sf"/>
</dbReference>
<evidence type="ECO:0000256" key="3">
    <source>
        <dbReference type="ARBA" id="ARBA00022722"/>
    </source>
</evidence>
<evidence type="ECO:0000256" key="1">
    <source>
        <dbReference type="ARBA" id="ARBA00022490"/>
    </source>
</evidence>
<keyword evidence="8" id="KW-1185">Reference proteome</keyword>
<dbReference type="InterPro" id="IPR006641">
    <property type="entry name" value="YqgF/RNaseH-like_dom"/>
</dbReference>
<dbReference type="AlphaFoldDB" id="A0A916WBF4"/>
<gene>
    <name evidence="7" type="ORF">GCM10011491_07750</name>
</gene>
<dbReference type="Proteomes" id="UP000646478">
    <property type="component" value="Unassembled WGS sequence"/>
</dbReference>
<evidence type="ECO:0000313" key="7">
    <source>
        <dbReference type="EMBL" id="GGA82765.1"/>
    </source>
</evidence>
<accession>A0A916WBF4</accession>
<keyword evidence="2 5" id="KW-0690">Ribosome biogenesis</keyword>
<dbReference type="InterPro" id="IPR005227">
    <property type="entry name" value="YqgF"/>
</dbReference>
<dbReference type="EMBL" id="BMHH01000002">
    <property type="protein sequence ID" value="GGA82765.1"/>
    <property type="molecule type" value="Genomic_DNA"/>
</dbReference>
<evidence type="ECO:0000313" key="8">
    <source>
        <dbReference type="Proteomes" id="UP000646478"/>
    </source>
</evidence>
<dbReference type="PANTHER" id="PTHR33317:SF4">
    <property type="entry name" value="POLYNUCLEOTIDYL TRANSFERASE, RIBONUCLEASE H-LIKE SUPERFAMILY PROTEIN"/>
    <property type="match status" value="1"/>
</dbReference>
<dbReference type="GO" id="GO:0016788">
    <property type="term" value="F:hydrolase activity, acting on ester bonds"/>
    <property type="evidence" value="ECO:0007669"/>
    <property type="project" value="UniProtKB-UniRule"/>
</dbReference>
<evidence type="ECO:0000256" key="5">
    <source>
        <dbReference type="HAMAP-Rule" id="MF_00651"/>
    </source>
</evidence>
<comment type="similarity">
    <text evidence="5">Belongs to the YqgF HJR family.</text>
</comment>
<evidence type="ECO:0000256" key="4">
    <source>
        <dbReference type="ARBA" id="ARBA00022801"/>
    </source>
</evidence>
<dbReference type="NCBIfam" id="TIGR00250">
    <property type="entry name" value="RNAse_H_YqgF"/>
    <property type="match status" value="1"/>
</dbReference>
<reference evidence="7" key="2">
    <citation type="submission" date="2020-09" db="EMBL/GenBank/DDBJ databases">
        <authorList>
            <person name="Sun Q."/>
            <person name="Zhou Y."/>
        </authorList>
    </citation>
    <scope>NUCLEOTIDE SEQUENCE</scope>
    <source>
        <strain evidence="7">CGMCC 1.15082</strain>
    </source>
</reference>
<keyword evidence="1 5" id="KW-0963">Cytoplasm</keyword>